<organism evidence="11 12">
    <name type="scientific">Marasmius tenuissimus</name>
    <dbReference type="NCBI Taxonomy" id="585030"/>
    <lineage>
        <taxon>Eukaryota</taxon>
        <taxon>Fungi</taxon>
        <taxon>Dikarya</taxon>
        <taxon>Basidiomycota</taxon>
        <taxon>Agaricomycotina</taxon>
        <taxon>Agaricomycetes</taxon>
        <taxon>Agaricomycetidae</taxon>
        <taxon>Agaricales</taxon>
        <taxon>Marasmiineae</taxon>
        <taxon>Marasmiaceae</taxon>
        <taxon>Marasmius</taxon>
    </lineage>
</organism>
<dbReference type="Pfam" id="PF04506">
    <property type="entry name" value="Rft-1"/>
    <property type="match status" value="1"/>
</dbReference>
<gene>
    <name evidence="11" type="primary">RFT1</name>
    <name evidence="11" type="ORF">AAF712_002622</name>
</gene>
<feature type="transmembrane region" description="Helical" evidence="10">
    <location>
        <begin position="334"/>
        <end position="361"/>
    </location>
</feature>
<comment type="pathway">
    <text evidence="2">Protein modification; protein glycosylation.</text>
</comment>
<evidence type="ECO:0000256" key="5">
    <source>
        <dbReference type="ARBA" id="ARBA00022824"/>
    </source>
</evidence>
<protein>
    <recommendedName>
        <fullName evidence="8 10">Man(5)GlcNAc(2)-PP-dolichol translocation protein RFT1</fullName>
    </recommendedName>
</protein>
<feature type="transmembrane region" description="Helical" evidence="10">
    <location>
        <begin position="413"/>
        <end position="431"/>
    </location>
</feature>
<dbReference type="Proteomes" id="UP001437256">
    <property type="component" value="Unassembled WGS sequence"/>
</dbReference>
<keyword evidence="4 10" id="KW-0812">Transmembrane</keyword>
<evidence type="ECO:0000256" key="6">
    <source>
        <dbReference type="ARBA" id="ARBA00022989"/>
    </source>
</evidence>
<dbReference type="PANTHER" id="PTHR13117">
    <property type="entry name" value="ENDOPLASMIC RETICULUM MULTISPAN TRANSMEMBRANE PROTEIN-RELATED"/>
    <property type="match status" value="1"/>
</dbReference>
<feature type="transmembrane region" description="Helical" evidence="10">
    <location>
        <begin position="517"/>
        <end position="537"/>
    </location>
</feature>
<evidence type="ECO:0000313" key="11">
    <source>
        <dbReference type="EMBL" id="KAL0070135.1"/>
    </source>
</evidence>
<evidence type="ECO:0000256" key="3">
    <source>
        <dbReference type="ARBA" id="ARBA00010288"/>
    </source>
</evidence>
<comment type="caution">
    <text evidence="10">Lacks conserved residue(s) required for the propagation of feature annotation.</text>
</comment>
<feature type="transmembrane region" description="Helical" evidence="10">
    <location>
        <begin position="381"/>
        <end position="401"/>
    </location>
</feature>
<evidence type="ECO:0000256" key="8">
    <source>
        <dbReference type="ARBA" id="ARBA00044793"/>
    </source>
</evidence>
<evidence type="ECO:0000256" key="2">
    <source>
        <dbReference type="ARBA" id="ARBA00004922"/>
    </source>
</evidence>
<comment type="function">
    <text evidence="9 10">Intramembrane glycolipid transporter that operates in the biosynthetic pathway of dolichol-linked oligosaccharides, the glycan precursors employed in protein asparagine (N)-glycosylation. The sequential addition of sugars to dolichol pyrophosphate produces dolichol-linked oligosaccharides containing fourteen sugars, including two GlcNAcs, nine mannoses and three glucoses. Once assembled, the oligosaccharide is transferred from the lipid to nascent proteins by oligosaccharyltransferases. The assembly of dolichol-linked oligosaccharides begins on the cytosolic side of the endoplasmic reticulum membrane and finishes in its lumen. RFT1 could mediate the translocation of the cytosolically oriented intermediate DolPP-GlcNAc2Man5, produced by ALG11, into the ER lumen where dolichol-linked oligosaccharides assembly continues. However, the intramembrane lipid transporter activity could not be confirmed in vitro.</text>
</comment>
<feature type="transmembrane region" description="Helical" evidence="10">
    <location>
        <begin position="195"/>
        <end position="217"/>
    </location>
</feature>
<keyword evidence="10" id="KW-0813">Transport</keyword>
<keyword evidence="6 10" id="KW-1133">Transmembrane helix</keyword>
<feature type="transmembrane region" description="Helical" evidence="10">
    <location>
        <begin position="437"/>
        <end position="461"/>
    </location>
</feature>
<comment type="similarity">
    <text evidence="3 10">Belongs to the RFT1 family.</text>
</comment>
<comment type="caution">
    <text evidence="11">The sequence shown here is derived from an EMBL/GenBank/DDBJ whole genome shotgun (WGS) entry which is preliminary data.</text>
</comment>
<keyword evidence="5 10" id="KW-0256">Endoplasmic reticulum</keyword>
<dbReference type="EMBL" id="JBBXMP010000008">
    <property type="protein sequence ID" value="KAL0070135.1"/>
    <property type="molecule type" value="Genomic_DNA"/>
</dbReference>
<evidence type="ECO:0000256" key="1">
    <source>
        <dbReference type="ARBA" id="ARBA00004477"/>
    </source>
</evidence>
<sequence>MSTTNSHDASRLRSSTLSSLTSLVGLQLSSRLLTFVLNQALFRLASPKAYGVAAIQFELVLSTILFLSREGVRGALLRVGTGKEKNESRNNKALNVGFIPIILGIPLALCTTMLYAKHASEETKSQSMFMESVTVYALAAILELMSEPMHNISMAELKTHLRVRAEGAGITLKTIVTFIVLFYDYTTQAKRDLALLSFALGQLAYGACVFAIYAWSYGGIPRLQGMRGTGGKSWSPATYFDMEVLSLSMTMTSQSLVKHFLTEGDKFILSWFSPLEDQGGYAVAVNYGSLIARIIFQPIEETLRLYFSKTLSDVTSGKANDEQKRSALSDASRALIGLLHIQVSASLLILCFGSQYLALVLEVFLPAQYLKTSAPRILSAWIWYIPVLAINGGLEAFLASAAGKKDVNRQSRWMIVFSVIYIGSAIGLYRQDYGDVSLVYANIVNLSARILYVVLFSASFFRRHQAEGLLAWRKVQPSLTFLLALASSFAVVRASEAKWQATAHIKSQGRKAIIHRAVLAHIGLGAALALISLGVWWRSSRHLLGTFRSQKAKAS</sequence>
<evidence type="ECO:0000256" key="9">
    <source>
        <dbReference type="ARBA" id="ARBA00045912"/>
    </source>
</evidence>
<name>A0ABR3A9E4_9AGAR</name>
<dbReference type="PANTHER" id="PTHR13117:SF5">
    <property type="entry name" value="PROTEIN RFT1 HOMOLOG"/>
    <property type="match status" value="1"/>
</dbReference>
<evidence type="ECO:0000256" key="10">
    <source>
        <dbReference type="RuleBase" id="RU365067"/>
    </source>
</evidence>
<evidence type="ECO:0000256" key="4">
    <source>
        <dbReference type="ARBA" id="ARBA00022692"/>
    </source>
</evidence>
<evidence type="ECO:0000313" key="12">
    <source>
        <dbReference type="Proteomes" id="UP001437256"/>
    </source>
</evidence>
<feature type="transmembrane region" description="Helical" evidence="10">
    <location>
        <begin position="165"/>
        <end position="183"/>
    </location>
</feature>
<proteinExistence type="inferred from homology"/>
<evidence type="ECO:0000256" key="7">
    <source>
        <dbReference type="ARBA" id="ARBA00023136"/>
    </source>
</evidence>
<dbReference type="InterPro" id="IPR007594">
    <property type="entry name" value="RFT1"/>
</dbReference>
<keyword evidence="7 10" id="KW-0472">Membrane</keyword>
<keyword evidence="12" id="KW-1185">Reference proteome</keyword>
<accession>A0ABR3A9E4</accession>
<comment type="subcellular location">
    <subcellularLocation>
        <location evidence="1 10">Endoplasmic reticulum membrane</location>
        <topology evidence="1 10">Multi-pass membrane protein</topology>
    </subcellularLocation>
</comment>
<feature type="transmembrane region" description="Helical" evidence="10">
    <location>
        <begin position="93"/>
        <end position="116"/>
    </location>
</feature>
<reference evidence="11 12" key="1">
    <citation type="submission" date="2024-05" db="EMBL/GenBank/DDBJ databases">
        <title>A draft genome resource for the thread blight pathogen Marasmius tenuissimus strain MS-2.</title>
        <authorList>
            <person name="Yulfo-Soto G.E."/>
            <person name="Baruah I.K."/>
            <person name="Amoako-Attah I."/>
            <person name="Bukari Y."/>
            <person name="Meinhardt L.W."/>
            <person name="Bailey B.A."/>
            <person name="Cohen S.P."/>
        </authorList>
    </citation>
    <scope>NUCLEOTIDE SEQUENCE [LARGE SCALE GENOMIC DNA]</scope>
    <source>
        <strain evidence="11 12">MS-2</strain>
    </source>
</reference>